<keyword evidence="2 11" id="KW-0812">Transmembrane</keyword>
<evidence type="ECO:0000259" key="14">
    <source>
        <dbReference type="PROSITE" id="PS50853"/>
    </source>
</evidence>
<dbReference type="FunFam" id="2.60.40.10:FF:000017">
    <property type="entry name" value="Down syndrome cell adhesion molecule b"/>
    <property type="match status" value="2"/>
</dbReference>
<reference evidence="15" key="1">
    <citation type="submission" date="2021-01" db="UniProtKB">
        <authorList>
            <consortium name="EnsemblMetazoa"/>
        </authorList>
    </citation>
    <scope>IDENTIFICATION</scope>
    <source>
        <strain evidence="15">DH4</strain>
    </source>
</reference>
<feature type="compositionally biased region" description="Low complexity" evidence="10">
    <location>
        <begin position="1902"/>
        <end position="1915"/>
    </location>
</feature>
<dbReference type="FunFam" id="2.60.40.10:FF:000311">
    <property type="entry name" value="Down syndrome cell adhesion molecule, isoform D"/>
    <property type="match status" value="1"/>
</dbReference>
<dbReference type="InterPro" id="IPR007110">
    <property type="entry name" value="Ig-like_dom"/>
</dbReference>
<evidence type="ECO:0000259" key="13">
    <source>
        <dbReference type="PROSITE" id="PS50835"/>
    </source>
</evidence>
<keyword evidence="4" id="KW-0677">Repeat</keyword>
<evidence type="ECO:0000256" key="7">
    <source>
        <dbReference type="ARBA" id="ARBA00023136"/>
    </source>
</evidence>
<reference evidence="17" key="2">
    <citation type="submission" date="2025-04" db="UniProtKB">
        <authorList>
            <consortium name="RefSeq"/>
        </authorList>
    </citation>
    <scope>IDENTIFICATION</scope>
    <source>
        <strain evidence="17">DH4</strain>
        <tissue evidence="17">Whole body</tissue>
    </source>
</reference>
<keyword evidence="6 11" id="KW-1133">Transmembrane helix</keyword>
<feature type="domain" description="Ig-like" evidence="13">
    <location>
        <begin position="344"/>
        <end position="423"/>
    </location>
</feature>
<organism evidence="15">
    <name type="scientific">Apis mellifera</name>
    <name type="common">Honeybee</name>
    <dbReference type="NCBI Taxonomy" id="7460"/>
    <lineage>
        <taxon>Eukaryota</taxon>
        <taxon>Metazoa</taxon>
        <taxon>Ecdysozoa</taxon>
        <taxon>Arthropoda</taxon>
        <taxon>Hexapoda</taxon>
        <taxon>Insecta</taxon>
        <taxon>Pterygota</taxon>
        <taxon>Neoptera</taxon>
        <taxon>Endopterygota</taxon>
        <taxon>Hymenoptera</taxon>
        <taxon>Apocrita</taxon>
        <taxon>Aculeata</taxon>
        <taxon>Apoidea</taxon>
        <taxon>Anthophila</taxon>
        <taxon>Apidae</taxon>
        <taxon>Apis</taxon>
    </lineage>
</organism>
<dbReference type="Pfam" id="PF07679">
    <property type="entry name" value="I-set"/>
    <property type="match status" value="5"/>
</dbReference>
<evidence type="ECO:0000256" key="11">
    <source>
        <dbReference type="SAM" id="Phobius"/>
    </source>
</evidence>
<feature type="compositionally biased region" description="Basic and acidic residues" evidence="10">
    <location>
        <begin position="1969"/>
        <end position="1988"/>
    </location>
</feature>
<dbReference type="PANTHER" id="PTHR10075">
    <property type="entry name" value="BASIGIN RELATED"/>
    <property type="match status" value="1"/>
</dbReference>
<dbReference type="FunFam" id="2.60.40.10:FF:000230">
    <property type="entry name" value="Down syndrome cell adhesion molecule, isoform D"/>
    <property type="match status" value="1"/>
</dbReference>
<dbReference type="InterPro" id="IPR013783">
    <property type="entry name" value="Ig-like_fold"/>
</dbReference>
<feature type="domain" description="Ig-like" evidence="13">
    <location>
        <begin position="529"/>
        <end position="613"/>
    </location>
</feature>
<proteinExistence type="predicted"/>
<feature type="domain" description="Fibronectin type-III" evidence="14">
    <location>
        <begin position="1507"/>
        <end position="1602"/>
    </location>
</feature>
<dbReference type="InterPro" id="IPR003598">
    <property type="entry name" value="Ig_sub2"/>
</dbReference>
<dbReference type="Pfam" id="PF00041">
    <property type="entry name" value="fn3"/>
    <property type="match status" value="5"/>
</dbReference>
<dbReference type="RefSeq" id="XP_026295710.1">
    <property type="nucleotide sequence ID" value="XM_026439925.1"/>
</dbReference>
<keyword evidence="8" id="KW-1015">Disulfide bond</keyword>
<feature type="region of interest" description="Disordered" evidence="10">
    <location>
        <begin position="1810"/>
        <end position="2014"/>
    </location>
</feature>
<feature type="domain" description="Ig-like" evidence="13">
    <location>
        <begin position="1315"/>
        <end position="1402"/>
    </location>
</feature>
<name>A0A7M7L6A7_APIME</name>
<dbReference type="CDD" id="cd20956">
    <property type="entry name" value="IgI_4_Dscam"/>
    <property type="match status" value="1"/>
</dbReference>
<feature type="domain" description="Ig-like" evidence="13">
    <location>
        <begin position="721"/>
        <end position="814"/>
    </location>
</feature>
<feature type="domain" description="Ig-like" evidence="13">
    <location>
        <begin position="154"/>
        <end position="231"/>
    </location>
</feature>
<keyword evidence="16" id="KW-1185">Reference proteome</keyword>
<feature type="domain" description="Ig-like" evidence="13">
    <location>
        <begin position="431"/>
        <end position="524"/>
    </location>
</feature>
<evidence type="ECO:0000256" key="10">
    <source>
        <dbReference type="SAM" id="MobiDB-lite"/>
    </source>
</evidence>
<evidence type="ECO:0000256" key="9">
    <source>
        <dbReference type="ARBA" id="ARBA00023319"/>
    </source>
</evidence>
<dbReference type="Gene3D" id="2.60.40.10">
    <property type="entry name" value="Immunoglobulins"/>
    <property type="match status" value="16"/>
</dbReference>
<evidence type="ECO:0000256" key="12">
    <source>
        <dbReference type="SAM" id="SignalP"/>
    </source>
</evidence>
<feature type="signal peptide" evidence="12">
    <location>
        <begin position="1"/>
        <end position="33"/>
    </location>
</feature>
<feature type="compositionally biased region" description="Polar residues" evidence="10">
    <location>
        <begin position="1833"/>
        <end position="1852"/>
    </location>
</feature>
<feature type="domain" description="Fibronectin type-III" evidence="14">
    <location>
        <begin position="1410"/>
        <end position="1503"/>
    </location>
</feature>
<dbReference type="FunFam" id="2.60.40.10:FF:000324">
    <property type="entry name" value="Down syndrome cell adhesion molecule, isoform D"/>
    <property type="match status" value="1"/>
</dbReference>
<dbReference type="EnsemblMetazoa" id="XM_026439925">
    <property type="protein sequence ID" value="XP_026295710"/>
    <property type="gene ID" value="GeneID_408786"/>
</dbReference>
<dbReference type="InterPro" id="IPR003599">
    <property type="entry name" value="Ig_sub"/>
</dbReference>
<feature type="domain" description="Fibronectin type-III" evidence="14">
    <location>
        <begin position="1226"/>
        <end position="1322"/>
    </location>
</feature>
<dbReference type="Proteomes" id="UP000005203">
    <property type="component" value="Linkage group LG4"/>
</dbReference>
<dbReference type="FunFam" id="2.60.40.10:FF:000498">
    <property type="entry name" value="Down syndrome cell adhesion molecule, isoform J"/>
    <property type="match status" value="1"/>
</dbReference>
<feature type="domain" description="Fibronectin type-III" evidence="14">
    <location>
        <begin position="1126"/>
        <end position="1222"/>
    </location>
</feature>
<dbReference type="CDD" id="cd00063">
    <property type="entry name" value="FN3"/>
    <property type="match status" value="6"/>
</dbReference>
<evidence type="ECO:0000313" key="16">
    <source>
        <dbReference type="Proteomes" id="UP000005203"/>
    </source>
</evidence>
<feature type="domain" description="Ig-like" evidence="13">
    <location>
        <begin position="819"/>
        <end position="911"/>
    </location>
</feature>
<dbReference type="FunFam" id="2.60.40.10:FF:000308">
    <property type="entry name" value="Down syndrome cell adhesion molecule, isoform D"/>
    <property type="match status" value="1"/>
</dbReference>
<dbReference type="FunFam" id="2.60.40.10:FF:000719">
    <property type="entry name" value="nephrin isoform X1"/>
    <property type="match status" value="1"/>
</dbReference>
<feature type="domain" description="Ig-like" evidence="13">
    <location>
        <begin position="620"/>
        <end position="716"/>
    </location>
</feature>
<evidence type="ECO:0000256" key="4">
    <source>
        <dbReference type="ARBA" id="ARBA00022737"/>
    </source>
</evidence>
<dbReference type="FunFam" id="2.60.40.10:FF:000302">
    <property type="entry name" value="Down syndrome cell adhesion molecule, isoform D"/>
    <property type="match status" value="1"/>
</dbReference>
<feature type="chain" id="PRO_5044660217" evidence="12">
    <location>
        <begin position="34"/>
        <end position="2014"/>
    </location>
</feature>
<evidence type="ECO:0000313" key="15">
    <source>
        <dbReference type="EnsemblMetazoa" id="XP_026295710"/>
    </source>
</evidence>
<feature type="domain" description="Ig-like" evidence="13">
    <location>
        <begin position="248"/>
        <end position="340"/>
    </location>
</feature>
<dbReference type="CDD" id="cd00096">
    <property type="entry name" value="Ig"/>
    <property type="match status" value="1"/>
</dbReference>
<feature type="domain" description="Ig-like" evidence="13">
    <location>
        <begin position="40"/>
        <end position="133"/>
    </location>
</feature>
<feature type="domain" description="Fibronectin type-III" evidence="14">
    <location>
        <begin position="1021"/>
        <end position="1121"/>
    </location>
</feature>
<keyword evidence="3 12" id="KW-0732">Signal</keyword>
<dbReference type="InterPro" id="IPR013098">
    <property type="entry name" value="Ig_I-set"/>
</dbReference>
<dbReference type="GO" id="GO:0016020">
    <property type="term" value="C:membrane"/>
    <property type="evidence" value="ECO:0007669"/>
    <property type="project" value="UniProtKB-SubCell"/>
</dbReference>
<dbReference type="CDD" id="cd20958">
    <property type="entry name" value="IgI_5_Dscam"/>
    <property type="match status" value="1"/>
</dbReference>
<keyword evidence="9" id="KW-0393">Immunoglobulin domain</keyword>
<accession>A0A7M7L6A7</accession>
<dbReference type="PROSITE" id="PS50853">
    <property type="entry name" value="FN3"/>
    <property type="match status" value="6"/>
</dbReference>
<dbReference type="SUPFAM" id="SSF49265">
    <property type="entry name" value="Fibronectin type III"/>
    <property type="match status" value="3"/>
</dbReference>
<evidence type="ECO:0000256" key="2">
    <source>
        <dbReference type="ARBA" id="ARBA00022692"/>
    </source>
</evidence>
<accession>A0A8B8GVF8</accession>
<evidence type="ECO:0000256" key="5">
    <source>
        <dbReference type="ARBA" id="ARBA00022889"/>
    </source>
</evidence>
<dbReference type="Pfam" id="PF13927">
    <property type="entry name" value="Ig_3"/>
    <property type="match status" value="3"/>
</dbReference>
<protein>
    <submittedName>
        <fullName evidence="17">Down syndrome cell adhesion molecule isoform X30</fullName>
    </submittedName>
</protein>
<evidence type="ECO:0000313" key="17">
    <source>
        <dbReference type="RefSeq" id="XP_026295710.1"/>
    </source>
</evidence>
<dbReference type="PANTHER" id="PTHR10075:SF53">
    <property type="entry name" value="DOWN SYNDROME CELL ADHESION MOLECULE 1, ISOFORM BQ"/>
    <property type="match status" value="1"/>
</dbReference>
<evidence type="ECO:0000256" key="8">
    <source>
        <dbReference type="ARBA" id="ARBA00023157"/>
    </source>
</evidence>
<keyword evidence="7 11" id="KW-0472">Membrane</keyword>
<evidence type="ECO:0000256" key="3">
    <source>
        <dbReference type="ARBA" id="ARBA00022729"/>
    </source>
</evidence>
<dbReference type="SUPFAM" id="SSF48726">
    <property type="entry name" value="Immunoglobulin"/>
    <property type="match status" value="10"/>
</dbReference>
<feature type="domain" description="Fibronectin type-III" evidence="14">
    <location>
        <begin position="920"/>
        <end position="1016"/>
    </location>
</feature>
<dbReference type="FunFam" id="2.60.40.10:FF:000426">
    <property type="entry name" value="Down syndrome cell adhesion molecule, isoform J"/>
    <property type="match status" value="1"/>
</dbReference>
<dbReference type="FunFam" id="2.60.40.10:FF:000093">
    <property type="entry name" value="Down syndrome cell adhesion molecule, isoform B"/>
    <property type="match status" value="1"/>
</dbReference>
<dbReference type="GO" id="GO:0042802">
    <property type="term" value="F:identical protein binding"/>
    <property type="evidence" value="ECO:0007669"/>
    <property type="project" value="UniProtKB-ARBA"/>
</dbReference>
<keyword evidence="5" id="KW-0130">Cell adhesion</keyword>
<feature type="transmembrane region" description="Helical" evidence="11">
    <location>
        <begin position="1632"/>
        <end position="1655"/>
    </location>
</feature>
<dbReference type="SMART" id="SM00060">
    <property type="entry name" value="FN3"/>
    <property type="match status" value="6"/>
</dbReference>
<dbReference type="InterPro" id="IPR036179">
    <property type="entry name" value="Ig-like_dom_sf"/>
</dbReference>
<feature type="region of interest" description="Disordered" evidence="10">
    <location>
        <begin position="1107"/>
        <end position="1130"/>
    </location>
</feature>
<dbReference type="InterPro" id="IPR021012">
    <property type="entry name" value="Dscam1_C"/>
</dbReference>
<dbReference type="GO" id="GO:0007155">
    <property type="term" value="P:cell adhesion"/>
    <property type="evidence" value="ECO:0007669"/>
    <property type="project" value="UniProtKB-KW"/>
</dbReference>
<comment type="subcellular location">
    <subcellularLocation>
        <location evidence="1">Membrane</location>
        <topology evidence="1">Single-pass membrane protein</topology>
    </subcellularLocation>
</comment>
<evidence type="ECO:0000256" key="1">
    <source>
        <dbReference type="ARBA" id="ARBA00004167"/>
    </source>
</evidence>
<dbReference type="Pfam" id="PF12355">
    <property type="entry name" value="Dscam_C"/>
    <property type="match status" value="1"/>
</dbReference>
<evidence type="ECO:0000256" key="6">
    <source>
        <dbReference type="ARBA" id="ARBA00022989"/>
    </source>
</evidence>
<dbReference type="Pfam" id="PF25059">
    <property type="entry name" value="FN3_DSCAM-DSCAML_C"/>
    <property type="match status" value="1"/>
</dbReference>
<gene>
    <name evidence="15" type="primary">408786</name>
    <name evidence="17" type="synonym">Dscam</name>
</gene>
<dbReference type="InterPro" id="IPR056754">
    <property type="entry name" value="DSCAM/DSCAML_C"/>
</dbReference>
<dbReference type="InterPro" id="IPR003961">
    <property type="entry name" value="FN3_dom"/>
</dbReference>
<dbReference type="PROSITE" id="PS50835">
    <property type="entry name" value="IG_LIKE"/>
    <property type="match status" value="10"/>
</dbReference>
<dbReference type="SMART" id="SM00408">
    <property type="entry name" value="IGc2"/>
    <property type="match status" value="10"/>
</dbReference>
<dbReference type="SMART" id="SM00409">
    <property type="entry name" value="IG"/>
    <property type="match status" value="10"/>
</dbReference>
<feature type="compositionally biased region" description="Basic and acidic residues" evidence="10">
    <location>
        <begin position="1942"/>
        <end position="1959"/>
    </location>
</feature>
<dbReference type="FunFam" id="2.60.40.10:FF:000410">
    <property type="entry name" value="Down syndrome cell adhesion molecule, isoform H"/>
    <property type="match status" value="1"/>
</dbReference>
<dbReference type="InterPro" id="IPR036116">
    <property type="entry name" value="FN3_sf"/>
</dbReference>
<dbReference type="GO" id="GO:0048812">
    <property type="term" value="P:neuron projection morphogenesis"/>
    <property type="evidence" value="ECO:0007669"/>
    <property type="project" value="UniProtKB-ARBA"/>
</dbReference>
<sequence length="2014" mass="220720">MWLDPPGGGCNIPTYLTTMLLLAVLALTNVACAEDESMGPVFVKEPPNRVDFSNGTGAVVECQARGNPQPDIIWVRADGSAVGDVPGLRQVLPNGNLVFPPFRAEDYRQEVHAQVYSCLARSPAGSVHSRDVNVRAVVAQYYDTDVNKEYAIRGNSAILKCVVPSFVADFVKVLSWHTDQGEEFVPGDDYDGKYLVLPSGELHIRDVGPEDGYKTYQCRTKHRLTGETRLSATKGRLVITEPVGSVRPRIPSTDDVRGLRSAANGSQALICPAQGFPVPSNRWYKFIEGSSRRQPVQLNERVRQVSGTLIIREARVEDSGKYLCIVNNSVGGESVETVLTVTAPLGAEIEPSTQTIDFGRPATFTCNVRGNPIKTVSWLKDGKPLGLEEAVLRIESVKKEDKGMYQCFVRNDQESAQATAELKLGGRFEPPQIRQAFAEETLQPGPSMFLKCVASGNPTPEITWELDGKRLSNTERLQVGQYVTVNGDVVSHLNISSTHTNDGGLYKCIAASKVGSAEHSARLNVYGLPFIRHMDKKAIVAGETLRVTCPVAGYPIESIVWERDTRVLPINRKQKVFPNGTLIIENVERMSDQATYTCVARNAQGYSARGTLEVQVMVGPQLAPFTFGDEAANAGEMATVQCAVIKGDLPVRIAWSLNGRRVEAGREHEIPDIVVTRSSKRISTLTIDSVAARHAGEYSCTATNEAGSATHVSVLSVNVPPRWILEPTDKAFAQGSDARVECKADGFPKPQVTWKKAAGDTPGDYTDLKLSNPDISVEDGTLSINNIQKTNEGYYLCEAVNGIGAGLSAVIFISVQAPPHFEIKLKNQTARRGEPAVLQCEAQGEKPIGILWNMNNKRLDPKSDSRYTIREEILANGVLSDLSIKRTERSDSALFTCVATNAFGSDDTSINMIVQEVPEVPYGLKVLDKSGRSVQLSWAAPYDGNSPIKRYVIEYKISKGSWETDIDRVLVPGSQQNVAGVFNLRPATTYHLRIVAENEIGASDPSDTVTIITAEEAPSGPPTSIRVDDLDQHTLKVTWKPPPREDWNGEILGYYVGYRLSSSEKPYMFETVDFSKEDGKEHHLQIMNLKTYTQYSVVVQAFNKVGSGPMSEERRQHTAEGVPEQPPHDTTCTTLTSQTIRISWMSPPLSAANGVITGYKVIYGPSDTWYDENTKDTKITSSSETILHGLKKYTNYSMQVLAFTSGGDGVKSAPIHCQTEQDAPEAPIAIKALVMSSESILVSWRPPSQPNGVITQYTVYTKADNAEEPTSQKVPPNQLTHEASELDKTRRYDFWVTASTNIGEGEASKIVALAPSVRVPAKIASFDDKFTATYKEDVKLPCLAVGVPAPEVTWKVRGAVLQSSDRLRQLPEGSLFIKEVDRTDAGEYSCYVENTFGHDTVTHQLIVHAPPHSPQITLTATTTNSLTMKVRPHPTDNAPIHGYTIHYKPEFGDWDTAQISSTVQKYTLENLLCGSRYQIYVTAYNGIGTGDPSDMLNTRTKGSKPIIPEAARFIEVATNSITLHLNAWSDGGCPMIYFVVEHKKKNQQEWNQVSNNVKPGGNFVVLDLVPATWYHLRVTAHNNAGFAVAEYEFATLTVTGGTIAPPVRNGDNDSTDVRRYFPWLPGWLDVNVVVPVGATIVVIIVGIVVICVALSRRTRGPEQTRLRGISSADEKYYEGQYDVVYQQTGVGGATLDKRRPDLRDELGYIAPPNRKLPPVPGSNYNTCDRIKRGTVISGTGSIRSHSTWDPRRHMYEELNHCAPNRRCPPPPRMGSAEGLSHRGMEDEICPYATFHLLGFREEMDPSKAMQFQTFPHPGNGHSGTMGPPVGHPTNASAHSRSGSQSMPRQNGRYSRVPSQGGGSGTHNVFSPEYDDPANCAPEEDQYGSQYGQYGAPYDHYGSRGSVGRRSVGSARNIPVSGSPEPPPPPPRNHDQNNSSFNDSKESNEISEAECDRDQLVNRNYGVNARGKDGMTTEEMRKLIERKPNEAPSRQTGSGHGGHGGLLTPYDTVAV</sequence>
<dbReference type="FunFam" id="2.60.40.10:FF:000310">
    <property type="entry name" value="Down syndrome cell adhesion molecule, isoform D"/>
    <property type="match status" value="1"/>
</dbReference>
<dbReference type="FunFam" id="2.60.40.10:FF:000394">
    <property type="entry name" value="Down syndrome cell adhesion molecule, isoform J"/>
    <property type="match status" value="1"/>
</dbReference>